<keyword evidence="7" id="KW-0479">Metal-binding</keyword>
<evidence type="ECO:0000256" key="5">
    <source>
        <dbReference type="ARBA" id="ARBA00022801"/>
    </source>
</evidence>
<evidence type="ECO:0000256" key="6">
    <source>
        <dbReference type="PIRNR" id="PIRNR000898"/>
    </source>
</evidence>
<dbReference type="RefSeq" id="XP_028288292.1">
    <property type="nucleotide sequence ID" value="XM_028432491.1"/>
</dbReference>
<feature type="binding site" evidence="7">
    <location>
        <position position="206"/>
    </location>
    <ligand>
        <name>Fe cation</name>
        <dbReference type="ChEBI" id="CHEBI:24875"/>
        <label>2</label>
    </ligand>
</feature>
<dbReference type="GO" id="GO:0046872">
    <property type="term" value="F:metal ion binding"/>
    <property type="evidence" value="ECO:0007669"/>
    <property type="project" value="UniProtKB-KW"/>
</dbReference>
<feature type="binding site" evidence="7">
    <location>
        <position position="74"/>
    </location>
    <ligand>
        <name>Fe cation</name>
        <dbReference type="ChEBI" id="CHEBI:24875"/>
        <label>1</label>
    </ligand>
</feature>
<dbReference type="EC" id="3.1.3.2" evidence="2 6"/>
<evidence type="ECO:0000259" key="11">
    <source>
        <dbReference type="Pfam" id="PF00149"/>
    </source>
</evidence>
<evidence type="ECO:0000256" key="7">
    <source>
        <dbReference type="PIRSR" id="PIRSR000898-1"/>
    </source>
</evidence>
<evidence type="ECO:0000256" key="10">
    <source>
        <dbReference type="SAM" id="SignalP"/>
    </source>
</evidence>
<feature type="binding site" evidence="7">
    <location>
        <position position="77"/>
    </location>
    <ligand>
        <name>Fe cation</name>
        <dbReference type="ChEBI" id="CHEBI:24875"/>
        <label>1</label>
    </ligand>
</feature>
<dbReference type="FunFam" id="3.60.21.10:FF:000062">
    <property type="entry name" value="Tartrate-resistant acid phosphatase type 5"/>
    <property type="match status" value="1"/>
</dbReference>
<evidence type="ECO:0000256" key="2">
    <source>
        <dbReference type="ARBA" id="ARBA00012646"/>
    </source>
</evidence>
<feature type="domain" description="Calcineurin-like phosphoesterase" evidence="11">
    <location>
        <begin position="29"/>
        <end position="244"/>
    </location>
</feature>
<sequence length="325" mass="36726">MGLPGFRCLLLLLLCWNLLQAQEQEQGGLRFVALGDWGGIPVPPFYTLHEEAVAAELDRLVRSDGVDFVLSLGDHFYFSGVKNVEDPRFKQTFEKVFSQPSLMDTPWYLIAGNHDHKGNISAQIAYSELSKRWNYPALYYDLHFTVPHTNVSLSILMLDTVLLCRNTYDQIQPSGPEHPGAADRQWKWINSKLSSTKSDYVVVVGHYPVWSISHHGPTSCLVKNLRPLLKKYRVTAYLSGHDHNLQFIREDDGSSYVVSGSGTFSDQSTSHRDSVPVSWQLYSSPVNHTVGGVAYFQVTERQMTVRFLQTDGKSVYRAELLPRSA</sequence>
<dbReference type="GlyCosmos" id="A0A6P7KJ52">
    <property type="glycosylation" value="1 site, No reported glycans"/>
</dbReference>
<dbReference type="AlphaFoldDB" id="A0A6P7KJ52"/>
<feature type="binding site" evidence="7">
    <location>
        <position position="36"/>
    </location>
    <ligand>
        <name>Fe cation</name>
        <dbReference type="ChEBI" id="CHEBI:24875"/>
        <label>1</label>
    </ligand>
</feature>
<evidence type="ECO:0000256" key="1">
    <source>
        <dbReference type="ARBA" id="ARBA00000032"/>
    </source>
</evidence>
<keyword evidence="5 6" id="KW-0378">Hydrolase</keyword>
<feature type="disulfide bond" evidence="8">
    <location>
        <begin position="164"/>
        <end position="220"/>
    </location>
</feature>
<evidence type="ECO:0000256" key="3">
    <source>
        <dbReference type="ARBA" id="ARBA00015822"/>
    </source>
</evidence>
<dbReference type="InterPro" id="IPR004843">
    <property type="entry name" value="Calcineurin-like_PHP"/>
</dbReference>
<accession>A0A6P7KJ52</accession>
<keyword evidence="8" id="KW-1015">Disulfide bond</keyword>
<dbReference type="Pfam" id="PF00149">
    <property type="entry name" value="Metallophos"/>
    <property type="match status" value="1"/>
</dbReference>
<feature type="binding site" evidence="7">
    <location>
        <position position="243"/>
    </location>
    <ligand>
        <name>Fe cation</name>
        <dbReference type="ChEBI" id="CHEBI:24875"/>
        <label>1</label>
    </ligand>
</feature>
<gene>
    <name evidence="13" type="primary">LOC114452947</name>
</gene>
<proteinExistence type="predicted"/>
<evidence type="ECO:0000313" key="12">
    <source>
        <dbReference type="Proteomes" id="UP000515145"/>
    </source>
</evidence>
<dbReference type="PANTHER" id="PTHR10161">
    <property type="entry name" value="TARTRATE-RESISTANT ACID PHOSPHATASE TYPE 5"/>
    <property type="match status" value="1"/>
</dbReference>
<dbReference type="PANTHER" id="PTHR10161:SF29">
    <property type="entry name" value="TARTRATE-RESISTANT ACID PHOSPHATASE TYPE 5"/>
    <property type="match status" value="1"/>
</dbReference>
<dbReference type="GeneID" id="114452947"/>
<keyword evidence="4 10" id="KW-0732">Signal</keyword>
<feature type="signal peptide" evidence="10">
    <location>
        <begin position="1"/>
        <end position="21"/>
    </location>
</feature>
<dbReference type="InParanoid" id="A0A6P7KJ52"/>
<dbReference type="Gene3D" id="3.60.21.10">
    <property type="match status" value="1"/>
</dbReference>
<feature type="binding site" evidence="7">
    <location>
        <position position="113"/>
    </location>
    <ligand>
        <name>Fe cation</name>
        <dbReference type="ChEBI" id="CHEBI:24875"/>
        <label>2</label>
    </ligand>
</feature>
<dbReference type="InterPro" id="IPR029052">
    <property type="entry name" value="Metallo-depent_PP-like"/>
</dbReference>
<dbReference type="InterPro" id="IPR024927">
    <property type="entry name" value="Acid_PPase"/>
</dbReference>
<comment type="cofactor">
    <cofactor evidence="7">
        <name>Fe cation</name>
        <dbReference type="ChEBI" id="CHEBI:24875"/>
    </cofactor>
    <text evidence="7">Binds 2 iron ions per subunit.</text>
</comment>
<evidence type="ECO:0000256" key="8">
    <source>
        <dbReference type="PIRSR" id="PIRSR000898-2"/>
    </source>
</evidence>
<comment type="catalytic activity">
    <reaction evidence="1 6">
        <text>a phosphate monoester + H2O = an alcohol + phosphate</text>
        <dbReference type="Rhea" id="RHEA:15017"/>
        <dbReference type="ChEBI" id="CHEBI:15377"/>
        <dbReference type="ChEBI" id="CHEBI:30879"/>
        <dbReference type="ChEBI" id="CHEBI:43474"/>
        <dbReference type="ChEBI" id="CHEBI:67140"/>
        <dbReference type="EC" id="3.1.3.2"/>
    </reaction>
</comment>
<feature type="glycosylation site" description="N-linked (GlcNAc...) asparagine" evidence="9">
    <location>
        <position position="119"/>
    </location>
</feature>
<protein>
    <recommendedName>
        <fullName evidence="3 6">Tartrate-resistant acid phosphatase type 5</fullName>
        <ecNumber evidence="2 6">3.1.3.2</ecNumber>
    </recommendedName>
</protein>
<dbReference type="GO" id="GO:0003993">
    <property type="term" value="F:acid phosphatase activity"/>
    <property type="evidence" value="ECO:0007669"/>
    <property type="project" value="UniProtKB-UniRule"/>
</dbReference>
<reference evidence="13" key="1">
    <citation type="submission" date="2025-08" db="UniProtKB">
        <authorList>
            <consortium name="RefSeq"/>
        </authorList>
    </citation>
    <scope>IDENTIFICATION</scope>
</reference>
<feature type="chain" id="PRO_5027620545" description="Tartrate-resistant acid phosphatase type 5" evidence="10">
    <location>
        <begin position="22"/>
        <end position="325"/>
    </location>
</feature>
<feature type="binding site" evidence="7">
    <location>
        <position position="241"/>
    </location>
    <ligand>
        <name>Fe cation</name>
        <dbReference type="ChEBI" id="CHEBI:24875"/>
        <label>2</label>
    </ligand>
</feature>
<dbReference type="InterPro" id="IPR051558">
    <property type="entry name" value="Metallophosphoesterase_PAP"/>
</dbReference>
<feature type="binding site" evidence="7">
    <location>
        <position position="74"/>
    </location>
    <ligand>
        <name>Fe cation</name>
        <dbReference type="ChEBI" id="CHEBI:24875"/>
        <label>2</label>
    </ligand>
</feature>
<keyword evidence="12" id="KW-1185">Reference proteome</keyword>
<evidence type="ECO:0000256" key="9">
    <source>
        <dbReference type="PIRSR" id="PIRSR000898-3"/>
    </source>
</evidence>
<dbReference type="Proteomes" id="UP000515145">
    <property type="component" value="Chromosome 20"/>
</dbReference>
<organism evidence="12 13">
    <name type="scientific">Parambassis ranga</name>
    <name type="common">Indian glassy fish</name>
    <dbReference type="NCBI Taxonomy" id="210632"/>
    <lineage>
        <taxon>Eukaryota</taxon>
        <taxon>Metazoa</taxon>
        <taxon>Chordata</taxon>
        <taxon>Craniata</taxon>
        <taxon>Vertebrata</taxon>
        <taxon>Euteleostomi</taxon>
        <taxon>Actinopterygii</taxon>
        <taxon>Neopterygii</taxon>
        <taxon>Teleostei</taxon>
        <taxon>Neoteleostei</taxon>
        <taxon>Acanthomorphata</taxon>
        <taxon>Ovalentaria</taxon>
        <taxon>Ambassidae</taxon>
        <taxon>Parambassis</taxon>
    </lineage>
</organism>
<dbReference type="OrthoDB" id="411211at2759"/>
<dbReference type="PIRSF" id="PIRSF000898">
    <property type="entry name" value="Acid_Ptase_5"/>
    <property type="match status" value="1"/>
</dbReference>
<keyword evidence="6 7" id="KW-0408">Iron</keyword>
<evidence type="ECO:0000256" key="4">
    <source>
        <dbReference type="ARBA" id="ARBA00022729"/>
    </source>
</evidence>
<dbReference type="GO" id="GO:0045453">
    <property type="term" value="P:bone resorption"/>
    <property type="evidence" value="ECO:0007669"/>
    <property type="project" value="TreeGrafter"/>
</dbReference>
<name>A0A6P7KJ52_9TELE</name>
<dbReference type="SUPFAM" id="SSF56300">
    <property type="entry name" value="Metallo-dependent phosphatases"/>
    <property type="match status" value="1"/>
</dbReference>
<evidence type="ECO:0000313" key="13">
    <source>
        <dbReference type="RefSeq" id="XP_028288292.1"/>
    </source>
</evidence>
<dbReference type="CDD" id="cd07378">
    <property type="entry name" value="MPP_ACP5"/>
    <property type="match status" value="1"/>
</dbReference>